<protein>
    <recommendedName>
        <fullName evidence="4">Agenet domain-containing protein</fullName>
    </recommendedName>
</protein>
<dbReference type="CDD" id="cd20405">
    <property type="entry name" value="Tudor_Agenet_AtDUF_rpt1_3"/>
    <property type="match status" value="1"/>
</dbReference>
<comment type="caution">
    <text evidence="5">The sequence shown here is derived from an EMBL/GenBank/DDBJ whole genome shotgun (WGS) entry which is preliminary data.</text>
</comment>
<feature type="domain" description="Agenet" evidence="4">
    <location>
        <begin position="79"/>
        <end position="144"/>
    </location>
</feature>
<reference evidence="5" key="1">
    <citation type="journal article" date="2023" name="Nat. Commun.">
        <title>Diploid and tetraploid genomes of Acorus and the evolution of monocots.</title>
        <authorList>
            <person name="Ma L."/>
            <person name="Liu K.W."/>
            <person name="Li Z."/>
            <person name="Hsiao Y.Y."/>
            <person name="Qi Y."/>
            <person name="Fu T."/>
            <person name="Tang G.D."/>
            <person name="Zhang D."/>
            <person name="Sun W.H."/>
            <person name="Liu D.K."/>
            <person name="Li Y."/>
            <person name="Chen G.Z."/>
            <person name="Liu X.D."/>
            <person name="Liao X.Y."/>
            <person name="Jiang Y.T."/>
            <person name="Yu X."/>
            <person name="Hao Y."/>
            <person name="Huang J."/>
            <person name="Zhao X.W."/>
            <person name="Ke S."/>
            <person name="Chen Y.Y."/>
            <person name="Wu W.L."/>
            <person name="Hsu J.L."/>
            <person name="Lin Y.F."/>
            <person name="Huang M.D."/>
            <person name="Li C.Y."/>
            <person name="Huang L."/>
            <person name="Wang Z.W."/>
            <person name="Zhao X."/>
            <person name="Zhong W.Y."/>
            <person name="Peng D.H."/>
            <person name="Ahmad S."/>
            <person name="Lan S."/>
            <person name="Zhang J.S."/>
            <person name="Tsai W.C."/>
            <person name="Van de Peer Y."/>
            <person name="Liu Z.J."/>
        </authorList>
    </citation>
    <scope>NUCLEOTIDE SEQUENCE</scope>
    <source>
        <strain evidence="5">CP</strain>
    </source>
</reference>
<dbReference type="EMBL" id="JAUJYO010000001">
    <property type="protein sequence ID" value="KAK1326275.1"/>
    <property type="molecule type" value="Genomic_DNA"/>
</dbReference>
<dbReference type="InterPro" id="IPR014002">
    <property type="entry name" value="Agenet_dom_plant"/>
</dbReference>
<evidence type="ECO:0000313" key="5">
    <source>
        <dbReference type="EMBL" id="KAK1326275.1"/>
    </source>
</evidence>
<dbReference type="Pfam" id="PF05266">
    <property type="entry name" value="DUF724"/>
    <property type="match status" value="1"/>
</dbReference>
<feature type="domain" description="Agenet" evidence="4">
    <location>
        <begin position="5"/>
        <end position="75"/>
    </location>
</feature>
<evidence type="ECO:0000313" key="6">
    <source>
        <dbReference type="Proteomes" id="UP001180020"/>
    </source>
</evidence>
<evidence type="ECO:0000256" key="2">
    <source>
        <dbReference type="ARBA" id="ARBA00022604"/>
    </source>
</evidence>
<feature type="compositionally biased region" description="Basic and acidic residues" evidence="3">
    <location>
        <begin position="317"/>
        <end position="333"/>
    </location>
</feature>
<dbReference type="PANTHER" id="PTHR31917:SF148">
    <property type="entry name" value="DUF724 DOMAIN-CONTAINING PROTEIN 2"/>
    <property type="match status" value="1"/>
</dbReference>
<dbReference type="PANTHER" id="PTHR31917">
    <property type="entry name" value="AGENET DOMAIN-CONTAINING PROTEIN-RELATED"/>
    <property type="match status" value="1"/>
</dbReference>
<keyword evidence="6" id="KW-1185">Reference proteome</keyword>
<evidence type="ECO:0000256" key="3">
    <source>
        <dbReference type="SAM" id="MobiDB-lite"/>
    </source>
</evidence>
<reference evidence="5" key="2">
    <citation type="submission" date="2023-06" db="EMBL/GenBank/DDBJ databases">
        <authorList>
            <person name="Ma L."/>
            <person name="Liu K.-W."/>
            <person name="Li Z."/>
            <person name="Hsiao Y.-Y."/>
            <person name="Qi Y."/>
            <person name="Fu T."/>
            <person name="Tang G."/>
            <person name="Zhang D."/>
            <person name="Sun W.-H."/>
            <person name="Liu D.-K."/>
            <person name="Li Y."/>
            <person name="Chen G.-Z."/>
            <person name="Liu X.-D."/>
            <person name="Liao X.-Y."/>
            <person name="Jiang Y.-T."/>
            <person name="Yu X."/>
            <person name="Hao Y."/>
            <person name="Huang J."/>
            <person name="Zhao X.-W."/>
            <person name="Ke S."/>
            <person name="Chen Y.-Y."/>
            <person name="Wu W.-L."/>
            <person name="Hsu J.-L."/>
            <person name="Lin Y.-F."/>
            <person name="Huang M.-D."/>
            <person name="Li C.-Y."/>
            <person name="Huang L."/>
            <person name="Wang Z.-W."/>
            <person name="Zhao X."/>
            <person name="Zhong W.-Y."/>
            <person name="Peng D.-H."/>
            <person name="Ahmad S."/>
            <person name="Lan S."/>
            <person name="Zhang J.-S."/>
            <person name="Tsai W.-C."/>
            <person name="Van De Peer Y."/>
            <person name="Liu Z.-J."/>
        </authorList>
    </citation>
    <scope>NUCLEOTIDE SEQUENCE</scope>
    <source>
        <strain evidence="5">CP</strain>
        <tissue evidence="5">Leaves</tissue>
    </source>
</reference>
<dbReference type="CDD" id="cd20406">
    <property type="entry name" value="Tudor_Agenet_AtDUF_rpt2_4"/>
    <property type="match status" value="1"/>
</dbReference>
<accession>A0AAV9FJZ7</accession>
<gene>
    <name evidence="5" type="ORF">QJS10_CPA01g00581</name>
</gene>
<dbReference type="AlphaFoldDB" id="A0AAV9FJZ7"/>
<dbReference type="InterPro" id="IPR008395">
    <property type="entry name" value="Agenet-like_dom"/>
</dbReference>
<evidence type="ECO:0000256" key="1">
    <source>
        <dbReference type="ARBA" id="ARBA00022448"/>
    </source>
</evidence>
<evidence type="ECO:0000259" key="4">
    <source>
        <dbReference type="SMART" id="SM00743"/>
    </source>
</evidence>
<keyword evidence="1" id="KW-0813">Transport</keyword>
<dbReference type="InterPro" id="IPR007930">
    <property type="entry name" value="DUF724"/>
</dbReference>
<feature type="region of interest" description="Disordered" evidence="3">
    <location>
        <begin position="316"/>
        <end position="346"/>
    </location>
</feature>
<keyword evidence="2" id="KW-0341">Growth regulation</keyword>
<proteinExistence type="predicted"/>
<name>A0AAV9FJZ7_ACOCL</name>
<dbReference type="Proteomes" id="UP001180020">
    <property type="component" value="Unassembled WGS sequence"/>
</dbReference>
<dbReference type="Pfam" id="PF05641">
    <property type="entry name" value="Agenet"/>
    <property type="match status" value="1"/>
</dbReference>
<organism evidence="5 6">
    <name type="scientific">Acorus calamus</name>
    <name type="common">Sweet flag</name>
    <dbReference type="NCBI Taxonomy" id="4465"/>
    <lineage>
        <taxon>Eukaryota</taxon>
        <taxon>Viridiplantae</taxon>
        <taxon>Streptophyta</taxon>
        <taxon>Embryophyta</taxon>
        <taxon>Tracheophyta</taxon>
        <taxon>Spermatophyta</taxon>
        <taxon>Magnoliopsida</taxon>
        <taxon>Liliopsida</taxon>
        <taxon>Acoraceae</taxon>
        <taxon>Acorus</taxon>
    </lineage>
</organism>
<sequence>MGPKGGFSRGQEVEVAGDEEGLRGAWYEATVVRSVPSKGKLTLAYRTLALDNDPSKPLKETVDAGRVRPAPPGPAGPAAAFRAGQVVDAFYNEGWWVGTVSEVRVTDDKGGPVRTPRYKVRFPDPADEGEFGVEELRAHLEWVDGKWVPAADCAVSGGKDVNGTKKCQNNTAKDVDVPLISLLTDIEDETIIKSLSDAPNSKIKRVKASGTHAKVEHMRPSKKIKKFYSIEDNSRLVDWLKVSRADAAPSILEERGNSSIAPPLPRPSEKICVKKKRRSRRYSATEIPSNVLLEESDNESPLQKLTTMVCALPALQRSKDSPEIMKQNGEEKERKKRSRKSLKSVEYTDAPVEGSMRYVEVETFNTGVPAVVYPETQVFQNKDEGSSLKFCSFASKEDNSTRGEGLNIQSANDQLIVDKGNPPMDALQRLQCLTVQAFDIVMSCPSNFQSCGNPNVDVQSENDRNREEHNGTLQHSIVQVAMELTSMDASIVAVPSEESPAIEKTAPLDSRPLVVLPFEKSSPVWKVIDSMEIFHTRPQHPHFQPLEKIPELYREGSAISQMVTFSTLVDGIYKLQFEDRKEKIEDQLKALTDLERHGFDIQPERACLEALLEVKNKCGGFDDQINKLEQQILDENQKNDGLDEELAAVDDHLVVLLQRKASLLNQQEMNNCNIDKLLEEIETMKGAMSRVKCEFQNIVGEISSKKAL</sequence>
<dbReference type="SMART" id="SM00743">
    <property type="entry name" value="Agenet"/>
    <property type="match status" value="2"/>
</dbReference>